<evidence type="ECO:0000313" key="8">
    <source>
        <dbReference type="EMBL" id="HIP98329.1"/>
    </source>
</evidence>
<dbReference type="EMBL" id="DQVE01000031">
    <property type="protein sequence ID" value="HIP98329.1"/>
    <property type="molecule type" value="Genomic_DNA"/>
</dbReference>
<reference evidence="8" key="1">
    <citation type="journal article" date="2020" name="ISME J.">
        <title>Gammaproteobacteria mediating utilization of methyl-, sulfur- and petroleum organic compounds in deep ocean hydrothermal plumes.</title>
        <authorList>
            <person name="Zhou Z."/>
            <person name="Liu Y."/>
            <person name="Pan J."/>
            <person name="Cron B.R."/>
            <person name="Toner B.M."/>
            <person name="Anantharaman K."/>
            <person name="Breier J.A."/>
            <person name="Dick G.J."/>
            <person name="Li M."/>
        </authorList>
    </citation>
    <scope>NUCLEOTIDE SEQUENCE</scope>
    <source>
        <strain evidence="8">SZUA-1501</strain>
    </source>
</reference>
<sequence>MKLNRVREKISREGLDGFLFSSQPSVFYLSQFSSTHAYVLLTAEGKRVLITDGRYILKAGKILTPLGWEVREVTSPLFEKLTQIITDYGIKKLGVEGDRLRLDFFEKFKCKVGEKGITVIPYVGFLDQFRMVKTPEEIEKISEAVEITERGFLSLVEFLKENRKSLKGLTEKDLRSFLICRYLKEGAQGESFPTIVASGENSAIPHHETSNTPLKEDSLLLIDTGVVWEGYCSDFTRTLFVGKPDMELIKVYDIVAQAHLEALQAVKVGRPLKEVDLAAREYIASKGYGEFFTHSTGHGVGIEIHEPPRVYKSEDTLMVEGMVFTIEPGIYLPNKGGVRLENIVVVTKEGARVLQKTSLEPIEI</sequence>
<dbReference type="PANTHER" id="PTHR46112:SF3">
    <property type="entry name" value="AMINOPEPTIDASE YPDF"/>
    <property type="match status" value="1"/>
</dbReference>
<keyword evidence="8" id="KW-0031">Aminopeptidase</keyword>
<gene>
    <name evidence="8" type="ORF">EYH37_03045</name>
</gene>
<dbReference type="Gene3D" id="3.90.230.10">
    <property type="entry name" value="Creatinase/methionine aminopeptidase superfamily"/>
    <property type="match status" value="1"/>
</dbReference>
<comment type="caution">
    <text evidence="8">The sequence shown here is derived from an EMBL/GenBank/DDBJ whole genome shotgun (WGS) entry which is preliminary data.</text>
</comment>
<dbReference type="InterPro" id="IPR050659">
    <property type="entry name" value="Peptidase_M24B"/>
</dbReference>
<keyword evidence="3" id="KW-0378">Hydrolase</keyword>
<keyword evidence="1" id="KW-0645">Protease</keyword>
<feature type="domain" description="Peptidase M24" evidence="6">
    <location>
        <begin position="139"/>
        <end position="348"/>
    </location>
</feature>
<evidence type="ECO:0000256" key="3">
    <source>
        <dbReference type="ARBA" id="ARBA00022801"/>
    </source>
</evidence>
<dbReference type="SUPFAM" id="SSF55920">
    <property type="entry name" value="Creatinase/aminopeptidase"/>
    <property type="match status" value="1"/>
</dbReference>
<evidence type="ECO:0000256" key="2">
    <source>
        <dbReference type="ARBA" id="ARBA00022723"/>
    </source>
</evidence>
<dbReference type="InterPro" id="IPR000994">
    <property type="entry name" value="Pept_M24"/>
</dbReference>
<dbReference type="AlphaFoldDB" id="A0A9D0YQV0"/>
<dbReference type="GO" id="GO:0006508">
    <property type="term" value="P:proteolysis"/>
    <property type="evidence" value="ECO:0007669"/>
    <property type="project" value="UniProtKB-KW"/>
</dbReference>
<dbReference type="PROSITE" id="PS00491">
    <property type="entry name" value="PROLINE_PEPTIDASE"/>
    <property type="match status" value="1"/>
</dbReference>
<keyword evidence="2 5" id="KW-0479">Metal-binding</keyword>
<dbReference type="InterPro" id="IPR036005">
    <property type="entry name" value="Creatinase/aminopeptidase-like"/>
</dbReference>
<keyword evidence="4" id="KW-0482">Metalloprotease</keyword>
<dbReference type="InterPro" id="IPR029149">
    <property type="entry name" value="Creatin/AminoP/Spt16_N"/>
</dbReference>
<name>A0A9D0YQV0_AQUAO</name>
<dbReference type="SUPFAM" id="SSF53092">
    <property type="entry name" value="Creatinase/prolidase N-terminal domain"/>
    <property type="match status" value="1"/>
</dbReference>
<evidence type="ECO:0000259" key="7">
    <source>
        <dbReference type="Pfam" id="PF01321"/>
    </source>
</evidence>
<dbReference type="CDD" id="cd01092">
    <property type="entry name" value="APP-like"/>
    <property type="match status" value="1"/>
</dbReference>
<accession>A0A9D0YQV0</accession>
<organism evidence="8 9">
    <name type="scientific">Aquifex aeolicus</name>
    <dbReference type="NCBI Taxonomy" id="63363"/>
    <lineage>
        <taxon>Bacteria</taxon>
        <taxon>Pseudomonadati</taxon>
        <taxon>Aquificota</taxon>
        <taxon>Aquificia</taxon>
        <taxon>Aquificales</taxon>
        <taxon>Aquificaceae</taxon>
        <taxon>Aquifex</taxon>
    </lineage>
</organism>
<evidence type="ECO:0000259" key="6">
    <source>
        <dbReference type="Pfam" id="PF00557"/>
    </source>
</evidence>
<dbReference type="GO" id="GO:0004177">
    <property type="term" value="F:aminopeptidase activity"/>
    <property type="evidence" value="ECO:0007669"/>
    <property type="project" value="UniProtKB-KW"/>
</dbReference>
<dbReference type="GO" id="GO:0046872">
    <property type="term" value="F:metal ion binding"/>
    <property type="evidence" value="ECO:0007669"/>
    <property type="project" value="UniProtKB-KW"/>
</dbReference>
<protein>
    <submittedName>
        <fullName evidence="8">Aminopeptidase P family protein</fullName>
    </submittedName>
</protein>
<dbReference type="Pfam" id="PF00557">
    <property type="entry name" value="Peptidase_M24"/>
    <property type="match status" value="1"/>
</dbReference>
<evidence type="ECO:0000256" key="4">
    <source>
        <dbReference type="ARBA" id="ARBA00023049"/>
    </source>
</evidence>
<dbReference type="InterPro" id="IPR000587">
    <property type="entry name" value="Creatinase_N"/>
</dbReference>
<evidence type="ECO:0000256" key="5">
    <source>
        <dbReference type="RuleBase" id="RU000590"/>
    </source>
</evidence>
<dbReference type="PANTHER" id="PTHR46112">
    <property type="entry name" value="AMINOPEPTIDASE"/>
    <property type="match status" value="1"/>
</dbReference>
<dbReference type="Pfam" id="PF01321">
    <property type="entry name" value="Creatinase_N"/>
    <property type="match status" value="1"/>
</dbReference>
<dbReference type="Gene3D" id="3.40.350.10">
    <property type="entry name" value="Creatinase/prolidase N-terminal domain"/>
    <property type="match status" value="1"/>
</dbReference>
<comment type="similarity">
    <text evidence="5">Belongs to the peptidase M24B family.</text>
</comment>
<evidence type="ECO:0000313" key="9">
    <source>
        <dbReference type="Proteomes" id="UP000606463"/>
    </source>
</evidence>
<evidence type="ECO:0000256" key="1">
    <source>
        <dbReference type="ARBA" id="ARBA00022670"/>
    </source>
</evidence>
<feature type="domain" description="Creatinase N-terminal" evidence="7">
    <location>
        <begin position="3"/>
        <end position="132"/>
    </location>
</feature>
<dbReference type="InterPro" id="IPR001131">
    <property type="entry name" value="Peptidase_M24B_aminopep-P_CS"/>
</dbReference>
<dbReference type="Proteomes" id="UP000606463">
    <property type="component" value="Unassembled WGS sequence"/>
</dbReference>
<proteinExistence type="inferred from homology"/>
<dbReference type="GO" id="GO:0008237">
    <property type="term" value="F:metallopeptidase activity"/>
    <property type="evidence" value="ECO:0007669"/>
    <property type="project" value="UniProtKB-KW"/>
</dbReference>